<feature type="region of interest" description="Disordered" evidence="1">
    <location>
        <begin position="600"/>
        <end position="664"/>
    </location>
</feature>
<dbReference type="AlphaFoldDB" id="A0A9W9ZIF8"/>
<dbReference type="Proteomes" id="UP001163046">
    <property type="component" value="Unassembled WGS sequence"/>
</dbReference>
<dbReference type="OrthoDB" id="5988068at2759"/>
<dbReference type="InterPro" id="IPR005162">
    <property type="entry name" value="Retrotrans_gag_dom"/>
</dbReference>
<dbReference type="PANTHER" id="PTHR33223:SF6">
    <property type="entry name" value="CCHC-TYPE DOMAIN-CONTAINING PROTEIN"/>
    <property type="match status" value="1"/>
</dbReference>
<keyword evidence="4" id="KW-1185">Reference proteome</keyword>
<dbReference type="PANTHER" id="PTHR33223">
    <property type="entry name" value="CCHC-TYPE DOMAIN-CONTAINING PROTEIN"/>
    <property type="match status" value="1"/>
</dbReference>
<evidence type="ECO:0000259" key="2">
    <source>
        <dbReference type="Pfam" id="PF03732"/>
    </source>
</evidence>
<feature type="compositionally biased region" description="Polar residues" evidence="1">
    <location>
        <begin position="72"/>
        <end position="92"/>
    </location>
</feature>
<feature type="region of interest" description="Disordered" evidence="1">
    <location>
        <begin position="58"/>
        <end position="141"/>
    </location>
</feature>
<evidence type="ECO:0000313" key="4">
    <source>
        <dbReference type="Proteomes" id="UP001163046"/>
    </source>
</evidence>
<feature type="domain" description="Retrotransposon gag" evidence="2">
    <location>
        <begin position="257"/>
        <end position="344"/>
    </location>
</feature>
<dbReference type="Pfam" id="PF03732">
    <property type="entry name" value="Retrotrans_gag"/>
    <property type="match status" value="1"/>
</dbReference>
<feature type="region of interest" description="Disordered" evidence="1">
    <location>
        <begin position="480"/>
        <end position="521"/>
    </location>
</feature>
<accession>A0A9W9ZIF8</accession>
<gene>
    <name evidence="3" type="ORF">OS493_036165</name>
</gene>
<proteinExistence type="predicted"/>
<evidence type="ECO:0000256" key="1">
    <source>
        <dbReference type="SAM" id="MobiDB-lite"/>
    </source>
</evidence>
<protein>
    <recommendedName>
        <fullName evidence="2">Retrotransposon gag domain-containing protein</fullName>
    </recommendedName>
</protein>
<feature type="compositionally biased region" description="Polar residues" evidence="1">
    <location>
        <begin position="493"/>
        <end position="503"/>
    </location>
</feature>
<dbReference type="EMBL" id="MU825931">
    <property type="protein sequence ID" value="KAJ7382262.1"/>
    <property type="molecule type" value="Genomic_DNA"/>
</dbReference>
<reference evidence="3" key="1">
    <citation type="submission" date="2023-01" db="EMBL/GenBank/DDBJ databases">
        <title>Genome assembly of the deep-sea coral Lophelia pertusa.</title>
        <authorList>
            <person name="Herrera S."/>
            <person name="Cordes E."/>
        </authorList>
    </citation>
    <scope>NUCLEOTIDE SEQUENCE</scope>
    <source>
        <strain evidence="3">USNM1676648</strain>
        <tissue evidence="3">Polyp</tissue>
    </source>
</reference>
<evidence type="ECO:0000313" key="3">
    <source>
        <dbReference type="EMBL" id="KAJ7382262.1"/>
    </source>
</evidence>
<comment type="caution">
    <text evidence="3">The sequence shown here is derived from an EMBL/GenBank/DDBJ whole genome shotgun (WGS) entry which is preliminary data.</text>
</comment>
<feature type="compositionally biased region" description="Low complexity" evidence="1">
    <location>
        <begin position="104"/>
        <end position="119"/>
    </location>
</feature>
<organism evidence="3 4">
    <name type="scientific">Desmophyllum pertusum</name>
    <dbReference type="NCBI Taxonomy" id="174260"/>
    <lineage>
        <taxon>Eukaryota</taxon>
        <taxon>Metazoa</taxon>
        <taxon>Cnidaria</taxon>
        <taxon>Anthozoa</taxon>
        <taxon>Hexacorallia</taxon>
        <taxon>Scleractinia</taxon>
        <taxon>Caryophylliina</taxon>
        <taxon>Caryophylliidae</taxon>
        <taxon>Desmophyllum</taxon>
    </lineage>
</organism>
<sequence length="691" mass="76793">MHFNIICDCTCHHPNKTEFTQENRGSPRSNSPVSPSILQQEFSRLLNQAVTQAGHISPSTSFHAATPAGHISPSTSFQTAAQAGHSSPSTSFHAPPHTEEDSSSHTTPDNSDDSSSSSESESEHEEKDSTPLLLSASRGNKVRIQDVIENEKERTHNPTFSSRSSSYEDLTALNMDSHELSGIQSQLLDLQRKMTKHLDSQPLADYPAIADFSNTKPALFHGYESENVDRWLEKFKLHLSRRRINLDHDAAASELALHLAGPAEAFYYNLEESERTNFRVLSDALRERYSSRNHTWRLWQALSTRQQGTTEPLDKYIADLHAMFQHLHLSEEEKLRYFVQGLRPDIRREVLIKQPHTYREAEDAARLMQMVDSTVRSHDSTPTPINDKIIDAVIKATIAAQGSAQGHPEKKIAAYDFAPMPSEAEQLASLQQQVRQLTSLISGPQSIAAYQSNAPRESSYNRDSKDNEVARLKEENRQLKATLHESQPPRGGQTASYARNSPPQERYPNSRPPNDRNASQYPAQAPRIAVIDSAPSVDPVVAQFAHQDTGNHDTDSDYDWTDSEVIAPQDDVPLLNLIPCDDVPFLSESAKEPRRLQDAIIDSDRTNSADQYTAPNGPAYSVANEVSSPVAESPAMSPSDANYTPAKGLEAPPRPTTPPLACSSSHDTRDIMLNPKICHCMEQSLAYQLNC</sequence>
<name>A0A9W9ZIF8_9CNID</name>